<gene>
    <name evidence="2" type="ORF">PRZ48_004253</name>
</gene>
<accession>A0ABR0EQF5</accession>
<dbReference type="Gene3D" id="1.20.120.1020">
    <property type="entry name" value="Prion-inhibition and propagation, HeLo domain"/>
    <property type="match status" value="1"/>
</dbReference>
<dbReference type="InterPro" id="IPR038305">
    <property type="entry name" value="HeLo_sf"/>
</dbReference>
<evidence type="ECO:0000313" key="2">
    <source>
        <dbReference type="EMBL" id="KAK4503338.1"/>
    </source>
</evidence>
<dbReference type="InterPro" id="IPR000719">
    <property type="entry name" value="Prot_kinase_dom"/>
</dbReference>
<evidence type="ECO:0000259" key="1">
    <source>
        <dbReference type="PROSITE" id="PS50011"/>
    </source>
</evidence>
<organism evidence="2 3">
    <name type="scientific">Zasmidium cellare</name>
    <name type="common">Wine cellar mold</name>
    <name type="synonym">Racodium cellare</name>
    <dbReference type="NCBI Taxonomy" id="395010"/>
    <lineage>
        <taxon>Eukaryota</taxon>
        <taxon>Fungi</taxon>
        <taxon>Dikarya</taxon>
        <taxon>Ascomycota</taxon>
        <taxon>Pezizomycotina</taxon>
        <taxon>Dothideomycetes</taxon>
        <taxon>Dothideomycetidae</taxon>
        <taxon>Mycosphaerellales</taxon>
        <taxon>Mycosphaerellaceae</taxon>
        <taxon>Zasmidium</taxon>
    </lineage>
</organism>
<dbReference type="Gene3D" id="1.10.510.10">
    <property type="entry name" value="Transferase(Phosphotransferase) domain 1"/>
    <property type="match status" value="1"/>
</dbReference>
<dbReference type="InterPro" id="IPR029498">
    <property type="entry name" value="HeLo_dom"/>
</dbReference>
<dbReference type="InterPro" id="IPR011009">
    <property type="entry name" value="Kinase-like_dom_sf"/>
</dbReference>
<keyword evidence="3" id="KW-1185">Reference proteome</keyword>
<dbReference type="PANTHER" id="PTHR37542:SF1">
    <property type="entry name" value="PRION-INHIBITION AND PROPAGATION HELO DOMAIN-CONTAINING PROTEIN"/>
    <property type="match status" value="1"/>
</dbReference>
<comment type="caution">
    <text evidence="2">The sequence shown here is derived from an EMBL/GenBank/DDBJ whole genome shotgun (WGS) entry which is preliminary data.</text>
</comment>
<dbReference type="Pfam" id="PF24476">
    <property type="entry name" value="DUF7580"/>
    <property type="match status" value="1"/>
</dbReference>
<dbReference type="PROSITE" id="PS50011">
    <property type="entry name" value="PROTEIN_KINASE_DOM"/>
    <property type="match status" value="1"/>
</dbReference>
<reference evidence="2 3" key="1">
    <citation type="journal article" date="2023" name="G3 (Bethesda)">
        <title>A chromosome-level genome assembly of Zasmidium syzygii isolated from banana leaves.</title>
        <authorList>
            <person name="van Westerhoven A.C."/>
            <person name="Mehrabi R."/>
            <person name="Talebi R."/>
            <person name="Steentjes M.B.F."/>
            <person name="Corcolon B."/>
            <person name="Chong P.A."/>
            <person name="Kema G.H.J."/>
            <person name="Seidl M.F."/>
        </authorList>
    </citation>
    <scope>NUCLEOTIDE SEQUENCE [LARGE SCALE GENOMIC DNA]</scope>
    <source>
        <strain evidence="2 3">P124</strain>
    </source>
</reference>
<sequence length="565" mass="63918">MFIDVKDMPKEYEHLRTRLRIEQSRCLHWGESIGLVEEKLDKPSKLLQLNHNLVLDILHQIQTAFRSSLEISYKYDSVANPRGVAFDGAKHDSANGLTIGRAGDSPKRRPLILQKTLDLWEKGGRVASRVEWAMMKKGGFEKLITRLIQYNDGMEFFLDRSTLEDVQLMQAQSNLKMLQMADKVEEIHALIEAMHISRSGTDEGTSLSRAATLNAEPSPEEENLVSLAVFKAHHMKIEMDPAPGEGLLIPSNVLVFEDSTRRSGRQSANLRGRRVWVEWRESVDECLSQKEYRETVEVRVKKLAAVLAAPNKPKGFRSPQCVGYCQSQQGPRRYGLVYEWPPEVDSDNAEFVSLRHLFNSLKRPPALNDRLAVAKMLAASILYLHAVNWIHKDIRSENVLFASGPDHSIDLTKPILSGFEFSRPSLPEAVTVSHQFSPEHDLYRHPDLLKVDAHRSLKSHDIYSLGLVLAELALWQPVEDITQIEVRRREIASVRSRMLGEKLHILESIDERAGWTYTDVVRDCVQGGSALNLVAGMNEEDPAVGAELSNALYQKVVQNLQSIKM</sequence>
<feature type="domain" description="Protein kinase" evidence="1">
    <location>
        <begin position="237"/>
        <end position="557"/>
    </location>
</feature>
<protein>
    <recommendedName>
        <fullName evidence="1">Protein kinase domain-containing protein</fullName>
    </recommendedName>
</protein>
<dbReference type="InterPro" id="IPR056002">
    <property type="entry name" value="DUF7580"/>
</dbReference>
<dbReference type="EMBL" id="JAXOVC010000003">
    <property type="protein sequence ID" value="KAK4503338.1"/>
    <property type="molecule type" value="Genomic_DNA"/>
</dbReference>
<evidence type="ECO:0000313" key="3">
    <source>
        <dbReference type="Proteomes" id="UP001305779"/>
    </source>
</evidence>
<proteinExistence type="predicted"/>
<dbReference type="SUPFAM" id="SSF56112">
    <property type="entry name" value="Protein kinase-like (PK-like)"/>
    <property type="match status" value="1"/>
</dbReference>
<dbReference type="Pfam" id="PF14479">
    <property type="entry name" value="HeLo"/>
    <property type="match status" value="1"/>
</dbReference>
<dbReference type="PANTHER" id="PTHR37542">
    <property type="entry name" value="HELO DOMAIN-CONTAINING PROTEIN-RELATED"/>
    <property type="match status" value="1"/>
</dbReference>
<name>A0ABR0EQF5_ZASCE</name>
<dbReference type="Proteomes" id="UP001305779">
    <property type="component" value="Unassembled WGS sequence"/>
</dbReference>